<dbReference type="AlphaFoldDB" id="K1SXE2"/>
<accession>K1SXE2</accession>
<sequence length="106" mass="12306">MKKFRLEKIEILPEKNANPIYNELESKAHTAYEAEKLFYTCIEQGDTERLSYTMDEFFSNGLVIGKLSENNLRQMQYWAVSCITLAIRYAIEGGLCESEAYEMSDK</sequence>
<evidence type="ECO:0000313" key="1">
    <source>
        <dbReference type="EMBL" id="EKC59994.1"/>
    </source>
</evidence>
<reference evidence="1" key="1">
    <citation type="journal article" date="2013" name="Environ. Microbiol.">
        <title>Microbiota from the distal guts of lean and obese adolescents exhibit partial functional redundancy besides clear differences in community structure.</title>
        <authorList>
            <person name="Ferrer M."/>
            <person name="Ruiz A."/>
            <person name="Lanza F."/>
            <person name="Haange S.B."/>
            <person name="Oberbach A."/>
            <person name="Till H."/>
            <person name="Bargiela R."/>
            <person name="Campoy C."/>
            <person name="Segura M.T."/>
            <person name="Richter M."/>
            <person name="von Bergen M."/>
            <person name="Seifert J."/>
            <person name="Suarez A."/>
        </authorList>
    </citation>
    <scope>NUCLEOTIDE SEQUENCE</scope>
</reference>
<gene>
    <name evidence="1" type="ORF">OBE_09194</name>
</gene>
<proteinExistence type="predicted"/>
<protein>
    <submittedName>
        <fullName evidence="1">AraC family transcriptional regulator</fullName>
    </submittedName>
</protein>
<dbReference type="EMBL" id="AJWZ01006364">
    <property type="protein sequence ID" value="EKC59994.1"/>
    <property type="molecule type" value="Genomic_DNA"/>
</dbReference>
<name>K1SXE2_9ZZZZ</name>
<organism evidence="1">
    <name type="scientific">human gut metagenome</name>
    <dbReference type="NCBI Taxonomy" id="408170"/>
    <lineage>
        <taxon>unclassified sequences</taxon>
        <taxon>metagenomes</taxon>
        <taxon>organismal metagenomes</taxon>
    </lineage>
</organism>
<comment type="caution">
    <text evidence="1">The sequence shown here is derived from an EMBL/GenBank/DDBJ whole genome shotgun (WGS) entry which is preliminary data.</text>
</comment>